<dbReference type="PANTHER" id="PTHR43800">
    <property type="entry name" value="PEPTIDYL-LYSINE N-ACETYLTRANSFERASE YJAB"/>
    <property type="match status" value="1"/>
</dbReference>
<comment type="caution">
    <text evidence="4">The sequence shown here is derived from an EMBL/GenBank/DDBJ whole genome shotgun (WGS) entry which is preliminary data.</text>
</comment>
<accession>A0A372NQT5</accession>
<evidence type="ECO:0000256" key="2">
    <source>
        <dbReference type="ARBA" id="ARBA00023315"/>
    </source>
</evidence>
<gene>
    <name evidence="4" type="ORF">D0C36_20340</name>
</gene>
<dbReference type="SUPFAM" id="SSF55729">
    <property type="entry name" value="Acyl-CoA N-acyltransferases (Nat)"/>
    <property type="match status" value="1"/>
</dbReference>
<dbReference type="GO" id="GO:0016747">
    <property type="term" value="F:acyltransferase activity, transferring groups other than amino-acyl groups"/>
    <property type="evidence" value="ECO:0007669"/>
    <property type="project" value="InterPro"/>
</dbReference>
<proteinExistence type="predicted"/>
<evidence type="ECO:0000256" key="1">
    <source>
        <dbReference type="ARBA" id="ARBA00022679"/>
    </source>
</evidence>
<feature type="domain" description="N-acetyltransferase" evidence="3">
    <location>
        <begin position="3"/>
        <end position="146"/>
    </location>
</feature>
<evidence type="ECO:0000259" key="3">
    <source>
        <dbReference type="PROSITE" id="PS51186"/>
    </source>
</evidence>
<dbReference type="EMBL" id="QWDC01000003">
    <property type="protein sequence ID" value="RFZ91282.1"/>
    <property type="molecule type" value="Genomic_DNA"/>
</dbReference>
<keyword evidence="5" id="KW-1185">Reference proteome</keyword>
<dbReference type="Proteomes" id="UP000264217">
    <property type="component" value="Unassembled WGS sequence"/>
</dbReference>
<dbReference type="InterPro" id="IPR016181">
    <property type="entry name" value="Acyl_CoA_acyltransferase"/>
</dbReference>
<keyword evidence="2" id="KW-0012">Acyltransferase</keyword>
<sequence length="146" mass="17179">MEIDIWKPSEQEYNGLIRLWEKSVRATHDFLYEKDINRYRSMLEAFLPIMNIHCAGYDHNLQGFIGITDQKIQALFIHPGALRMGLGKLLVHYAIRLYRINEVDVNEQNIQALNFYEYLGFRRVGRNQLDGAGKPYPILNMLLKQH</sequence>
<dbReference type="Pfam" id="PF13673">
    <property type="entry name" value="Acetyltransf_10"/>
    <property type="match status" value="1"/>
</dbReference>
<dbReference type="Gene3D" id="3.40.630.30">
    <property type="match status" value="1"/>
</dbReference>
<organism evidence="4 5">
    <name type="scientific">Mucilaginibacter conchicola</name>
    <dbReference type="NCBI Taxonomy" id="2303333"/>
    <lineage>
        <taxon>Bacteria</taxon>
        <taxon>Pseudomonadati</taxon>
        <taxon>Bacteroidota</taxon>
        <taxon>Sphingobacteriia</taxon>
        <taxon>Sphingobacteriales</taxon>
        <taxon>Sphingobacteriaceae</taxon>
        <taxon>Mucilaginibacter</taxon>
    </lineage>
</organism>
<dbReference type="OrthoDB" id="9789605at2"/>
<dbReference type="PROSITE" id="PS51186">
    <property type="entry name" value="GNAT"/>
    <property type="match status" value="1"/>
</dbReference>
<dbReference type="AlphaFoldDB" id="A0A372NQT5"/>
<name>A0A372NQT5_9SPHI</name>
<evidence type="ECO:0000313" key="5">
    <source>
        <dbReference type="Proteomes" id="UP000264217"/>
    </source>
</evidence>
<keyword evidence="1 4" id="KW-0808">Transferase</keyword>
<protein>
    <submittedName>
        <fullName evidence="4">GNAT family N-acetyltransferase</fullName>
    </submittedName>
</protein>
<dbReference type="RefSeq" id="WP_117393527.1">
    <property type="nucleotide sequence ID" value="NZ_QWDC01000003.1"/>
</dbReference>
<dbReference type="PANTHER" id="PTHR43800:SF1">
    <property type="entry name" value="PEPTIDYL-LYSINE N-ACETYLTRANSFERASE YJAB"/>
    <property type="match status" value="1"/>
</dbReference>
<evidence type="ECO:0000313" key="4">
    <source>
        <dbReference type="EMBL" id="RFZ91282.1"/>
    </source>
</evidence>
<reference evidence="4 5" key="1">
    <citation type="submission" date="2018-08" db="EMBL/GenBank/DDBJ databases">
        <title>Mucilaginibacter sp. MYSH2.</title>
        <authorList>
            <person name="Seo T."/>
        </authorList>
    </citation>
    <scope>NUCLEOTIDE SEQUENCE [LARGE SCALE GENOMIC DNA]</scope>
    <source>
        <strain evidence="4 5">MYSH2</strain>
    </source>
</reference>
<dbReference type="InterPro" id="IPR000182">
    <property type="entry name" value="GNAT_dom"/>
</dbReference>